<dbReference type="Gene3D" id="1.10.357.50">
    <property type="match status" value="1"/>
</dbReference>
<dbReference type="Pfam" id="PF06292">
    <property type="entry name" value="MUN"/>
    <property type="match status" value="1"/>
</dbReference>
<keyword evidence="10 12" id="KW-0560">Oxidoreductase</keyword>
<name>U4UV18_DENPD</name>
<dbReference type="CDD" id="cd04009">
    <property type="entry name" value="C2B_Munc13-like"/>
    <property type="match status" value="1"/>
</dbReference>
<dbReference type="InterPro" id="IPR014772">
    <property type="entry name" value="Munc13_dom-2"/>
</dbReference>
<evidence type="ECO:0000256" key="6">
    <source>
        <dbReference type="ARBA" id="ARBA00009986"/>
    </source>
</evidence>
<dbReference type="PANTHER" id="PTHR45999">
    <property type="entry name" value="UNC-13-4A, ISOFORM B"/>
    <property type="match status" value="1"/>
</dbReference>
<dbReference type="PANTHER" id="PTHR45999:SF2">
    <property type="entry name" value="PROTEIN UNC-13 HOMOLOG 4B"/>
    <property type="match status" value="1"/>
</dbReference>
<dbReference type="InterPro" id="IPR016160">
    <property type="entry name" value="Ald_DH_CS_CYS"/>
</dbReference>
<evidence type="ECO:0000256" key="1">
    <source>
        <dbReference type="ARBA" id="ARBA00004172"/>
    </source>
</evidence>
<dbReference type="Pfam" id="PF00171">
    <property type="entry name" value="Aldedh"/>
    <property type="match status" value="1"/>
</dbReference>
<organism evidence="17 18">
    <name type="scientific">Dendroctonus ponderosae</name>
    <name type="common">Mountain pine beetle</name>
    <dbReference type="NCBI Taxonomy" id="77166"/>
    <lineage>
        <taxon>Eukaryota</taxon>
        <taxon>Metazoa</taxon>
        <taxon>Ecdysozoa</taxon>
        <taxon>Arthropoda</taxon>
        <taxon>Hexapoda</taxon>
        <taxon>Insecta</taxon>
        <taxon>Pterygota</taxon>
        <taxon>Neoptera</taxon>
        <taxon>Endopterygota</taxon>
        <taxon>Coleoptera</taxon>
        <taxon>Polyphaga</taxon>
        <taxon>Cucujiformia</taxon>
        <taxon>Curculionidae</taxon>
        <taxon>Scolytinae</taxon>
        <taxon>Dendroctonus</taxon>
    </lineage>
</organism>
<keyword evidence="9" id="KW-0967">Endosome</keyword>
<dbReference type="Gene3D" id="3.40.605.10">
    <property type="entry name" value="Aldehyde Dehydrogenase, Chain A, domain 1"/>
    <property type="match status" value="1"/>
</dbReference>
<dbReference type="GO" id="GO:0006887">
    <property type="term" value="P:exocytosis"/>
    <property type="evidence" value="ECO:0007669"/>
    <property type="project" value="UniProtKB-KW"/>
</dbReference>
<dbReference type="PROSITE" id="PS51259">
    <property type="entry name" value="MHD2"/>
    <property type="match status" value="1"/>
</dbReference>
<dbReference type="STRING" id="77166.U4UV18"/>
<feature type="domain" description="MHD1" evidence="15">
    <location>
        <begin position="1191"/>
        <end position="1312"/>
    </location>
</feature>
<dbReference type="InterPro" id="IPR016162">
    <property type="entry name" value="Ald_DH_N"/>
</dbReference>
<accession>U4UV18</accession>
<evidence type="ECO:0000313" key="17">
    <source>
        <dbReference type="EMBL" id="ERL94035.1"/>
    </source>
</evidence>
<evidence type="ECO:0000256" key="9">
    <source>
        <dbReference type="ARBA" id="ARBA00022753"/>
    </source>
</evidence>
<dbReference type="FunFam" id="3.40.605.10:FF:000005">
    <property type="entry name" value="Succinate-semialdehyde dehydrogenase I"/>
    <property type="match status" value="1"/>
</dbReference>
<evidence type="ECO:0000256" key="5">
    <source>
        <dbReference type="ARBA" id="ARBA00005823"/>
    </source>
</evidence>
<dbReference type="InterPro" id="IPR029510">
    <property type="entry name" value="Ald_DH_CS_GLU"/>
</dbReference>
<reference evidence="17 18" key="1">
    <citation type="journal article" date="2013" name="Genome Biol.">
        <title>Draft genome of the mountain pine beetle, Dendroctonus ponderosae Hopkins, a major forest pest.</title>
        <authorList>
            <person name="Keeling C.I."/>
            <person name="Yuen M.M."/>
            <person name="Liao N.Y."/>
            <person name="Docking T.R."/>
            <person name="Chan S.K."/>
            <person name="Taylor G.A."/>
            <person name="Palmquist D.L."/>
            <person name="Jackman S.D."/>
            <person name="Nguyen A."/>
            <person name="Li M."/>
            <person name="Henderson H."/>
            <person name="Janes J.K."/>
            <person name="Zhao Y."/>
            <person name="Pandoh P."/>
            <person name="Moore R."/>
            <person name="Sperling F.A."/>
            <person name="Huber D.P."/>
            <person name="Birol I."/>
            <person name="Jones S.J."/>
            <person name="Bohlmann J."/>
        </authorList>
    </citation>
    <scope>NUCLEOTIDE SEQUENCE</scope>
</reference>
<evidence type="ECO:0000313" key="18">
    <source>
        <dbReference type="Proteomes" id="UP000030742"/>
    </source>
</evidence>
<feature type="active site" evidence="11">
    <location>
        <position position="262"/>
    </location>
</feature>
<evidence type="ECO:0000256" key="3">
    <source>
        <dbReference type="ARBA" id="ARBA00004603"/>
    </source>
</evidence>
<dbReference type="SUPFAM" id="SSF53720">
    <property type="entry name" value="ALDH-like"/>
    <property type="match status" value="1"/>
</dbReference>
<evidence type="ECO:0000256" key="4">
    <source>
        <dbReference type="ARBA" id="ARBA00005176"/>
    </source>
</evidence>
<dbReference type="PROSITE" id="PS00687">
    <property type="entry name" value="ALDEHYDE_DEHYDR_GLU"/>
    <property type="match status" value="1"/>
</dbReference>
<evidence type="ECO:0000259" key="16">
    <source>
        <dbReference type="PROSITE" id="PS51259"/>
    </source>
</evidence>
<evidence type="ECO:0000259" key="14">
    <source>
        <dbReference type="PROSITE" id="PS50004"/>
    </source>
</evidence>
<comment type="pathway">
    <text evidence="4">Amino-acid degradation; 4-aminobutanoate degradation.</text>
</comment>
<sequence length="1714" mass="193403">MHISKTARSANVLNEKAFINGNWVNALNGKTLEVYNPVKGNVIGVVPDMEVEDTEAAIDAAFKAFQTWKDTTAKERSQLLRRWYNLLLDKQSEIAEIMTLESGKPLSESNGEVIYGNSFVEWFSELARQVRGDIIASSVPSKKILVQHQPIGVVGLITPWNFPHAMITRKASAALASGCTVVIKPAEDTPITAVKIVKYAQEAGFPPGVVNIITSSRRNTASIGKLLCEHHSVAGISFTGSTSVGRILYKQCSHGIKRLGLELGGNAPFIVFNSANLEKAVEGALTAKFRNCGQTCVAANRFFIQEEVYDSFLEKLETKVKLLKMGDGLQEGVQLGPLINEPQLHKVADFVNDAVSKGAKVVTGGKPAQHFGRLFYEPTILTGIKNNMLVYEEEIFGPIISLIKFKTEQEALDIANSCDVGLAGYFYSEDVSQIFRVSNNLEVGMVGVNEGLISCAEAPFGGIKQSGLGREGSYLGIEDYTYIKIAQVDNGFFEKFGSLFREQAEMAQTREQVEKEQVAEAAAQLVPKEDDDEEPETPPASVDSETSSSDSQIDENEFENDFIATAFNVLSPKTSMAIQPVLFYQSSCLEIHYSDTQSEFLRNEEARSIETSPFICIEDMIRSSVSEIALNGIGPSKYAPPVRKRSLPRNQFRGIKKEELQRQTSMYLASMTIDELYTEILYIILHNVGCDVNLEVPQNSLFSYAQDAFRVPHNKHLQLLDLAEKKEDPELIINVEVIEAKDLRPKDSNGNSDPFVTLYLASNTSHRYNTSVKPTTLNPVWEEHFALPITDKSIDDTLCLEVWDFDPAETVKEKLGKLFDVKGVKGMRKLVKEIAVTAATGQHDNELIGRAKIPLNTIPASGMTMWYTLDKKNKITRQGVLKVRICFSSGKNNQVAAQEHRHIRRIILVHELDVSKPAAYWWCENFGPEANQLLTQHIAQSGLSPTEVALCSYSVYAGIHQSHPLSFCIFSKLLEKLLKPLQTEMILEEDMKLFWEATRKLLPSCFAVIRRIRKKNANEKTVMKQVIEVLKIFNYVMALEPTNIDLFPQNLYPWITFHGDDPNCDIAGTLQDAISKGAGDWLNYLIENNKATAETALARLQNLIQLLQLVRSDLQKAIEFYDKLFIEHVNFQYAKSLYIFYQAKISTLCEPEVRQICKNLKTLDYSGYDFGNGPVNTDPTVDPLAEGTSLFDLYLTIQRFVILGQGICPSDYNGFHIKNFHQWFHAGVAQWLDIAVYKALQRIEKAIELDQLVHIDTSVKYSSSAVDTLTIFYQVNTFWQQLNWPDVESCYTFIAKIIDDICRCCIFYAEKMASKVDGMGDIENIYEKKFEVTNEWCLAINNIDYVRETLEPFTNDLGMEEILKKILELKSPVDAQRCRDTLNMVISNAIDTVRNAIIELLQTVVQKMAPSMKRLLIEGAELCNQDNNSIDRLMSYVDRNLETMHRELNEENFNRTLEIVWDMLSQTLDEIIQTNLENRRPPSFFANLQKTLKLMLGAYKDPTDCTSCDSLKRTEQILRINGLETSDLIHEVHLELAKKFDELPESPYGEISFRCKFDGDVLQVEVINARDLAAMDSSGASDSFVRIHLLPEHKFSSIDKPKTKTHNKTLFPLYDETFTINLSPEQREIKDGLVLLSVKDKDMLGYNNQYIGEAFLRFKDIPITSESLSNLPQVKKWLGRPTSFEMDTIKALEHRLGDKQAKEFLKKFKQRLAS</sequence>
<feature type="domain" description="MHD2" evidence="16">
    <location>
        <begin position="1427"/>
        <end position="1532"/>
    </location>
</feature>
<dbReference type="Pfam" id="PF00168">
    <property type="entry name" value="C2"/>
    <property type="match status" value="2"/>
</dbReference>
<comment type="subcellular location">
    <subcellularLocation>
        <location evidence="2">Cytoplasm</location>
    </subcellularLocation>
    <subcellularLocation>
        <location evidence="3">Late endosome</location>
    </subcellularLocation>
    <subcellularLocation>
        <location evidence="1">Recycling endosome</location>
    </subcellularLocation>
</comment>
<dbReference type="InterPro" id="IPR000008">
    <property type="entry name" value="C2_dom"/>
</dbReference>
<evidence type="ECO:0000256" key="12">
    <source>
        <dbReference type="RuleBase" id="RU003345"/>
    </source>
</evidence>
<dbReference type="PROSITE" id="PS51258">
    <property type="entry name" value="MHD1"/>
    <property type="match status" value="1"/>
</dbReference>
<evidence type="ECO:0000256" key="10">
    <source>
        <dbReference type="ARBA" id="ARBA00023002"/>
    </source>
</evidence>
<evidence type="ECO:0000256" key="8">
    <source>
        <dbReference type="ARBA" id="ARBA00022490"/>
    </source>
</evidence>
<feature type="domain" description="C2" evidence="14">
    <location>
        <begin position="713"/>
        <end position="834"/>
    </location>
</feature>
<comment type="similarity">
    <text evidence="5">Belongs to the unc-13 family.</text>
</comment>
<evidence type="ECO:0000256" key="2">
    <source>
        <dbReference type="ARBA" id="ARBA00004496"/>
    </source>
</evidence>
<gene>
    <name evidence="17" type="ORF">D910_11318</name>
</gene>
<evidence type="ECO:0000256" key="11">
    <source>
        <dbReference type="PROSITE-ProRule" id="PRU10007"/>
    </source>
</evidence>
<dbReference type="PRINTS" id="PR00360">
    <property type="entry name" value="C2DOMAIN"/>
</dbReference>
<feature type="region of interest" description="Disordered" evidence="13">
    <location>
        <begin position="524"/>
        <end position="553"/>
    </location>
</feature>
<dbReference type="SMART" id="SM00239">
    <property type="entry name" value="C2"/>
    <property type="match status" value="2"/>
</dbReference>
<dbReference type="Proteomes" id="UP000030742">
    <property type="component" value="Unassembled WGS sequence"/>
</dbReference>
<keyword evidence="8" id="KW-0963">Cytoplasm</keyword>
<dbReference type="FunFam" id="3.40.309.10:FF:000004">
    <property type="entry name" value="Succinate-semialdehyde dehydrogenase I"/>
    <property type="match status" value="1"/>
</dbReference>
<dbReference type="InterPro" id="IPR035892">
    <property type="entry name" value="C2_domain_sf"/>
</dbReference>
<dbReference type="Gene3D" id="2.60.40.150">
    <property type="entry name" value="C2 domain"/>
    <property type="match status" value="2"/>
</dbReference>
<dbReference type="InterPro" id="IPR016163">
    <property type="entry name" value="Ald_DH_C"/>
</dbReference>
<evidence type="ECO:0000259" key="15">
    <source>
        <dbReference type="PROSITE" id="PS51258"/>
    </source>
</evidence>
<dbReference type="InterPro" id="IPR014770">
    <property type="entry name" value="Munc13_1"/>
</dbReference>
<dbReference type="PROSITE" id="PS00070">
    <property type="entry name" value="ALDEHYDE_DEHYDR_CYS"/>
    <property type="match status" value="1"/>
</dbReference>
<dbReference type="PROSITE" id="PS50004">
    <property type="entry name" value="C2"/>
    <property type="match status" value="2"/>
</dbReference>
<proteinExistence type="inferred from homology"/>
<dbReference type="EMBL" id="KB632375">
    <property type="protein sequence ID" value="ERL94035.1"/>
    <property type="molecule type" value="Genomic_DNA"/>
</dbReference>
<dbReference type="Gene3D" id="3.40.309.10">
    <property type="entry name" value="Aldehyde Dehydrogenase, Chain A, domain 2"/>
    <property type="match status" value="1"/>
</dbReference>
<keyword evidence="7" id="KW-0268">Exocytosis</keyword>
<evidence type="ECO:0000256" key="7">
    <source>
        <dbReference type="ARBA" id="ARBA00022483"/>
    </source>
</evidence>
<feature type="compositionally biased region" description="Low complexity" evidence="13">
    <location>
        <begin position="539"/>
        <end position="551"/>
    </location>
</feature>
<dbReference type="InterPro" id="IPR015590">
    <property type="entry name" value="Aldehyde_DH_dom"/>
</dbReference>
<dbReference type="InterPro" id="IPR016161">
    <property type="entry name" value="Ald_DH/histidinol_DH"/>
</dbReference>
<comment type="similarity">
    <text evidence="6 12">Belongs to the aldehyde dehydrogenase family.</text>
</comment>
<dbReference type="CDD" id="cd07103">
    <property type="entry name" value="ALDH_F5_SSADH_GabD"/>
    <property type="match status" value="1"/>
</dbReference>
<dbReference type="GO" id="GO:0055037">
    <property type="term" value="C:recycling endosome"/>
    <property type="evidence" value="ECO:0007669"/>
    <property type="project" value="UniProtKB-SubCell"/>
</dbReference>
<feature type="domain" description="C2" evidence="14">
    <location>
        <begin position="1547"/>
        <end position="1678"/>
    </location>
</feature>
<dbReference type="GO" id="GO:0016620">
    <property type="term" value="F:oxidoreductase activity, acting on the aldehyde or oxo group of donors, NAD or NADP as acceptor"/>
    <property type="evidence" value="ECO:0007669"/>
    <property type="project" value="InterPro"/>
</dbReference>
<dbReference type="SUPFAM" id="SSF49562">
    <property type="entry name" value="C2 domain (Calcium/lipid-binding domain, CaLB)"/>
    <property type="match status" value="2"/>
</dbReference>
<dbReference type="OrthoDB" id="67700at2759"/>
<dbReference type="GO" id="GO:0099503">
    <property type="term" value="C:secretory vesicle"/>
    <property type="evidence" value="ECO:0007669"/>
    <property type="project" value="TreeGrafter"/>
</dbReference>
<protein>
    <submittedName>
        <fullName evidence="17">Uncharacterized protein</fullName>
    </submittedName>
</protein>
<dbReference type="InterPro" id="IPR052095">
    <property type="entry name" value="UNC-13_domain"/>
</dbReference>
<dbReference type="InterPro" id="IPR010439">
    <property type="entry name" value="MUN_dom"/>
</dbReference>
<evidence type="ECO:0000256" key="13">
    <source>
        <dbReference type="SAM" id="MobiDB-lite"/>
    </source>
</evidence>
<dbReference type="GO" id="GO:0005770">
    <property type="term" value="C:late endosome"/>
    <property type="evidence" value="ECO:0007669"/>
    <property type="project" value="UniProtKB-SubCell"/>
</dbReference>